<feature type="transmembrane region" description="Helical" evidence="1">
    <location>
        <begin position="14"/>
        <end position="33"/>
    </location>
</feature>
<evidence type="ECO:0000256" key="1">
    <source>
        <dbReference type="SAM" id="Phobius"/>
    </source>
</evidence>
<keyword evidence="3" id="KW-1185">Reference proteome</keyword>
<dbReference type="InterPro" id="IPR010640">
    <property type="entry name" value="Low_temperature_requirement_A"/>
</dbReference>
<evidence type="ECO:0000313" key="3">
    <source>
        <dbReference type="Proteomes" id="UP001448614"/>
    </source>
</evidence>
<gene>
    <name evidence="2" type="ORF">V3C41_00450</name>
</gene>
<dbReference type="Pfam" id="PF06772">
    <property type="entry name" value="LtrA"/>
    <property type="match status" value="1"/>
</dbReference>
<dbReference type="Proteomes" id="UP001448614">
    <property type="component" value="Unassembled WGS sequence"/>
</dbReference>
<dbReference type="RefSeq" id="WP_347781520.1">
    <property type="nucleotide sequence ID" value="NZ_JBBMFV010000001.1"/>
</dbReference>
<sequence>MFHSIVEEDPVNNIAILIGYITMRVALIFQWLRDARQDPERRQTCLRYAKYLAAVQVGWVIALVIEADAVAMVLMTAPLFVLEMATPYFAERKIPTPWHAHHTAERYDPLAIIALGECLIGAVETLRAVVALHG</sequence>
<name>A0ABV0GLZ6_PAENI</name>
<dbReference type="EMBL" id="JBBMFV010000001">
    <property type="protein sequence ID" value="MEO3939534.1"/>
    <property type="molecule type" value="Genomic_DNA"/>
</dbReference>
<keyword evidence="1" id="KW-1133">Transmembrane helix</keyword>
<dbReference type="PANTHER" id="PTHR36840">
    <property type="entry name" value="BLL5714 PROTEIN"/>
    <property type="match status" value="1"/>
</dbReference>
<proteinExistence type="predicted"/>
<evidence type="ECO:0000313" key="2">
    <source>
        <dbReference type="EMBL" id="MEO3939534.1"/>
    </source>
</evidence>
<dbReference type="PANTHER" id="PTHR36840:SF1">
    <property type="entry name" value="BLL5714 PROTEIN"/>
    <property type="match status" value="1"/>
</dbReference>
<accession>A0ABV0GLZ6</accession>
<organism evidence="2 3">
    <name type="scientific">Paenarthrobacter nicotinovorans</name>
    <name type="common">Arthrobacter nicotinovorans</name>
    <dbReference type="NCBI Taxonomy" id="29320"/>
    <lineage>
        <taxon>Bacteria</taxon>
        <taxon>Bacillati</taxon>
        <taxon>Actinomycetota</taxon>
        <taxon>Actinomycetes</taxon>
        <taxon>Micrococcales</taxon>
        <taxon>Micrococcaceae</taxon>
        <taxon>Paenarthrobacter</taxon>
    </lineage>
</organism>
<keyword evidence="1" id="KW-0812">Transmembrane</keyword>
<feature type="transmembrane region" description="Helical" evidence="1">
    <location>
        <begin position="45"/>
        <end position="65"/>
    </location>
</feature>
<protein>
    <submittedName>
        <fullName evidence="2">Low temperature requirement protein A</fullName>
    </submittedName>
</protein>
<comment type="caution">
    <text evidence="2">The sequence shown here is derived from an EMBL/GenBank/DDBJ whole genome shotgun (WGS) entry which is preliminary data.</text>
</comment>
<reference evidence="2 3" key="1">
    <citation type="journal article" date="2024" name="Appl. Microbiol. Biotechnol.">
        <title>Biosynthetic gene clusters with biotechnological applications in novel Antarctic isolates from Actinomycetota.</title>
        <authorList>
            <person name="Bruna P."/>
            <person name="Nunez-Montero K."/>
            <person name="Contreras M.J."/>
            <person name="Leal K."/>
            <person name="Garcia M."/>
            <person name="Abanto M."/>
            <person name="Barrientos L."/>
        </authorList>
    </citation>
    <scope>NUCLEOTIDE SEQUENCE [LARGE SCALE GENOMIC DNA]</scope>
    <source>
        <strain evidence="2 3">Se16.17</strain>
    </source>
</reference>
<keyword evidence="1" id="KW-0472">Membrane</keyword>